<dbReference type="Pfam" id="PF01380">
    <property type="entry name" value="SIS"/>
    <property type="match status" value="1"/>
</dbReference>
<gene>
    <name evidence="6" type="ORF">F130042H8_12040</name>
</gene>
<dbReference type="CDD" id="cd05013">
    <property type="entry name" value="SIS_RpiR"/>
    <property type="match status" value="1"/>
</dbReference>
<proteinExistence type="predicted"/>
<dbReference type="PANTHER" id="PTHR30514">
    <property type="entry name" value="GLUCOKINASE"/>
    <property type="match status" value="1"/>
</dbReference>
<accession>A0ABQ0AVU3</accession>
<dbReference type="InterPro" id="IPR001347">
    <property type="entry name" value="SIS_dom"/>
</dbReference>
<sequence>MRSILLSLAELKHSASGVPAQIAAYIYSNPDSAAALNIRALANKTYTSPSSVIRLCRTLGFHGYKDFRHDLLLEIASFGNQISHSERELRPEDSITSIINTITQKNVQVLLDSQHILDPDVVEACVNLLRSSRSILLFGIGASLCAAKDAYLKFLRLNKPCCVSEDWHAQLLQARNASSEDAAIIFSYSGQTQEMAACMKALRENRTKCIAITRFADSQVSRLADYKLYIAANEALFRSGAMSSRLAQLNVIDILYTAFANSEYEYSLRQFAHTHIQKPPYEL</sequence>
<dbReference type="InterPro" id="IPR046348">
    <property type="entry name" value="SIS_dom_sf"/>
</dbReference>
<reference evidence="6 7" key="1">
    <citation type="submission" date="2024-04" db="EMBL/GenBank/DDBJ databases">
        <title>Defined microbial consortia suppress multidrug-resistant proinflammatory Enterobacteriaceae via ecological control.</title>
        <authorList>
            <person name="Furuichi M."/>
            <person name="Kawaguchi T."/>
            <person name="Pust M."/>
            <person name="Yasuma K."/>
            <person name="Plichta D."/>
            <person name="Hasegawa N."/>
            <person name="Ohya T."/>
            <person name="Bhattarai S."/>
            <person name="Sasajima S."/>
            <person name="Aoto Y."/>
            <person name="Tuganbaev T."/>
            <person name="Yaginuma M."/>
            <person name="Ueda M."/>
            <person name="Okahashi N."/>
            <person name="Amafuji K."/>
            <person name="Kiridooshi Y."/>
            <person name="Sugita K."/>
            <person name="Strazar M."/>
            <person name="Skelly A."/>
            <person name="Suda W."/>
            <person name="Hattori M."/>
            <person name="Nakamoto N."/>
            <person name="Caballero S."/>
            <person name="Norman J."/>
            <person name="Olle B."/>
            <person name="Tanoue T."/>
            <person name="Arita M."/>
            <person name="Bucci V."/>
            <person name="Atarashi K."/>
            <person name="Xavier R."/>
            <person name="Honda K."/>
        </authorList>
    </citation>
    <scope>NUCLEOTIDE SEQUENCE [LARGE SCALE GENOMIC DNA]</scope>
    <source>
        <strain evidence="7">f13</strain>
    </source>
</reference>
<organism evidence="6 7">
    <name type="scientific">Enterocloster alcoholdehydrogenati</name>
    <dbReference type="NCBI Taxonomy" id="2547410"/>
    <lineage>
        <taxon>Bacteria</taxon>
        <taxon>Bacillati</taxon>
        <taxon>Bacillota</taxon>
        <taxon>Clostridia</taxon>
        <taxon>Lachnospirales</taxon>
        <taxon>Lachnospiraceae</taxon>
        <taxon>Enterocloster</taxon>
    </lineage>
</organism>
<comment type="caution">
    <text evidence="6">The sequence shown here is derived from an EMBL/GenBank/DDBJ whole genome shotgun (WGS) entry which is preliminary data.</text>
</comment>
<protein>
    <submittedName>
        <fullName evidence="6">MurR/RpiR family transcriptional regulator</fullName>
    </submittedName>
</protein>
<keyword evidence="1" id="KW-0805">Transcription regulation</keyword>
<dbReference type="SUPFAM" id="SSF46689">
    <property type="entry name" value="Homeodomain-like"/>
    <property type="match status" value="1"/>
</dbReference>
<keyword evidence="2" id="KW-0238">DNA-binding</keyword>
<dbReference type="InterPro" id="IPR000281">
    <property type="entry name" value="HTH_RpiR"/>
</dbReference>
<evidence type="ECO:0000256" key="1">
    <source>
        <dbReference type="ARBA" id="ARBA00023015"/>
    </source>
</evidence>
<dbReference type="PROSITE" id="PS51071">
    <property type="entry name" value="HTH_RPIR"/>
    <property type="match status" value="1"/>
</dbReference>
<feature type="domain" description="HTH rpiR-type" evidence="4">
    <location>
        <begin position="2"/>
        <end position="78"/>
    </location>
</feature>
<evidence type="ECO:0000313" key="7">
    <source>
        <dbReference type="Proteomes" id="UP001600894"/>
    </source>
</evidence>
<evidence type="ECO:0000259" key="5">
    <source>
        <dbReference type="PROSITE" id="PS51464"/>
    </source>
</evidence>
<dbReference type="EMBL" id="BAABXL010000001">
    <property type="protein sequence ID" value="GAA6268144.1"/>
    <property type="molecule type" value="Genomic_DNA"/>
</dbReference>
<evidence type="ECO:0000259" key="4">
    <source>
        <dbReference type="PROSITE" id="PS51071"/>
    </source>
</evidence>
<feature type="domain" description="SIS" evidence="5">
    <location>
        <begin position="125"/>
        <end position="265"/>
    </location>
</feature>
<dbReference type="InterPro" id="IPR009057">
    <property type="entry name" value="Homeodomain-like_sf"/>
</dbReference>
<dbReference type="Gene3D" id="3.40.50.10490">
    <property type="entry name" value="Glucose-6-phosphate isomerase like protein, domain 1"/>
    <property type="match status" value="1"/>
</dbReference>
<evidence type="ECO:0000256" key="3">
    <source>
        <dbReference type="ARBA" id="ARBA00023163"/>
    </source>
</evidence>
<dbReference type="PROSITE" id="PS51464">
    <property type="entry name" value="SIS"/>
    <property type="match status" value="1"/>
</dbReference>
<evidence type="ECO:0000313" key="6">
    <source>
        <dbReference type="EMBL" id="GAA6268144.1"/>
    </source>
</evidence>
<dbReference type="InterPro" id="IPR036388">
    <property type="entry name" value="WH-like_DNA-bd_sf"/>
</dbReference>
<keyword evidence="3" id="KW-0804">Transcription</keyword>
<dbReference type="PANTHER" id="PTHR30514:SF1">
    <property type="entry name" value="HTH-TYPE TRANSCRIPTIONAL REGULATOR HEXR-RELATED"/>
    <property type="match status" value="1"/>
</dbReference>
<dbReference type="Gene3D" id="1.10.10.10">
    <property type="entry name" value="Winged helix-like DNA-binding domain superfamily/Winged helix DNA-binding domain"/>
    <property type="match status" value="1"/>
</dbReference>
<evidence type="ECO:0000256" key="2">
    <source>
        <dbReference type="ARBA" id="ARBA00023125"/>
    </source>
</evidence>
<name>A0ABQ0AVU3_9FIRM</name>
<dbReference type="SUPFAM" id="SSF53697">
    <property type="entry name" value="SIS domain"/>
    <property type="match status" value="1"/>
</dbReference>
<dbReference type="RefSeq" id="WP_176254747.1">
    <property type="nucleotide sequence ID" value="NZ_BAABXL010000001.1"/>
</dbReference>
<dbReference type="Proteomes" id="UP001600894">
    <property type="component" value="Unassembled WGS sequence"/>
</dbReference>
<keyword evidence="7" id="KW-1185">Reference proteome</keyword>
<dbReference type="Pfam" id="PF01418">
    <property type="entry name" value="HTH_6"/>
    <property type="match status" value="1"/>
</dbReference>
<dbReference type="InterPro" id="IPR047640">
    <property type="entry name" value="RpiR-like"/>
</dbReference>
<dbReference type="InterPro" id="IPR035472">
    <property type="entry name" value="RpiR-like_SIS"/>
</dbReference>